<dbReference type="InterPro" id="IPR035983">
    <property type="entry name" value="Hect_E3_ubiquitin_ligase"/>
</dbReference>
<keyword evidence="6" id="KW-0175">Coiled coil</keyword>
<sequence>MFGKPNSKKINNIKINNINLSSNLDIPVSFGKQSNKDFVDIKKKEKEKRISDKIKSEKCKIISYYIKIFLEYKKKKTKYENELDNLINNKSNDINRVIRLFRFNSGYNNDISSNISKYLLIIDIIFENYNNKTVLEDITLSNLFYIFRNCLILIFLDNVIFQIDTNTKAINLVNDILDYITNVNNKNEIKKRYFFNMILNNSMVDVLLLKYIEKYIINRNNNFSLFTNILSVIFDNNMDIVVECTYYTFGNDLFINIFKNQRELKKKIKSNNIDNISNLVKFINNRNSWFKICMLLLLVKGKNLLGYCKCINLFKNKLKYINFNYFLSLIMNESINSIKYINESQVKSNNRNDSNVINNIVPKSLFSYLLLNYMLIECYNERKYHETNNYGNNIRLFNTNSKEFNKTLFLINIWDFNSDLDFDFDSNTNDRCCSLNHDLNMNIDIDYHDSNCDYNDENIKYIRFFVEMLSNEYQDNNVNVNINFEDNIKILLFIRLHLLFANLIEKFTYIGTFILGDNIYHNKKYDIYEIINVNVLENNKVISKLLNNEYILNNIIKPLLDNILLLMDNKLNIEIVTNIINLLLDIYFPLNALEKPKILNFESNNKKSFNSIKSATDICTSGNIISRDKLVEKVDDIDLNLITSNIYCKVIKINSELLNMDLILLNNKYLYYLDNNNDDSILLERIYNKYYIGEYYSIDVFFEQLKKGRIKFISEINDLILNHLVYDTKFVLVLFLLIQNNIVLNYKGNITNFIVELIQQNRFNFTNIVNYFGITLNHQLLYSDEIEIIKSLNQMNDNNNNNNHCHSNQNSFKRDVNYFVGNSIISFDNNNGNLYLDLSIALNELDNIINSKKNNDVTLVYGSEVLKLLLDRLTYKNLNDFITYKRYNDAENNSNNLYLLINMNKNRELIYISLFINNLSFELITRNTTMSCLNSIYGELSSRIYQMFIKLNYNSIKLDDLYSKIPWTILSISDLLKPKNILLKQAINIEFHGNFPMNNHQNNNGSHFNYNESDDNETEDNELSDDYYYNSELFNLMNNNLNYGINQNMELESEYIYSNSHNNANNVGNCSYKYSRDENKIDLVKIFDSTIKYVSNKSKYKLLKKIIKELSYLLNFEDRLCFYYHYISELKYKYYYQPENIVLIPKFEIRRSHLIEDGYFSIGNLDPFRLRSVFRIVFLDENGEMEAGIDGGGLLKDFIICISRELCSPEFGLFINCKDNTLAPRDYYSLIEIINNTNNNSNLNIYKCQNLIKYSNINVLNLYEFLGKIVGKAIYEKILLEIEFNPVFLNSVFGHYSDFNDLANFDNEIYKNLLFIKNYGNDLSDLSITFSLTINLNVDILNSNNTNNNYIEIDLIPNGRNITVNNENRLLYIKILTRYKLITSIKLQSNAFLKGLSTVIPYESLKLFLPYEIQSLISGVYQKIDIINLKSYTTYTGYLETSPQIIWFWEIIEKFSLEEQSEFLLFVTASRKAPLLGFQYLNPNFGIQIVPDSNRLPSASTCFNLLKLPTYTSKDVLEKKLKQAIFNSRGFDLS</sequence>
<dbReference type="Gene3D" id="3.90.1750.10">
    <property type="entry name" value="Hect, E3 ligase catalytic domains"/>
    <property type="match status" value="1"/>
</dbReference>
<keyword evidence="10" id="KW-1185">Reference proteome</keyword>
<comment type="caution">
    <text evidence="9">The sequence shown here is derived from an EMBL/GenBank/DDBJ whole genome shotgun (WGS) entry which is preliminary data.</text>
</comment>
<dbReference type="Proteomes" id="UP001311799">
    <property type="component" value="Unassembled WGS sequence"/>
</dbReference>
<feature type="region of interest" description="Disordered" evidence="7">
    <location>
        <begin position="1002"/>
        <end position="1022"/>
    </location>
</feature>
<dbReference type="GO" id="GO:0006511">
    <property type="term" value="P:ubiquitin-dependent protein catabolic process"/>
    <property type="evidence" value="ECO:0007669"/>
    <property type="project" value="TreeGrafter"/>
</dbReference>
<feature type="active site" description="Glycyl thioester intermediate" evidence="5">
    <location>
        <position position="1502"/>
    </location>
</feature>
<dbReference type="InterPro" id="IPR044611">
    <property type="entry name" value="E3A/B/C-like"/>
</dbReference>
<feature type="domain" description="HECT" evidence="8">
    <location>
        <begin position="1166"/>
        <end position="1534"/>
    </location>
</feature>
<dbReference type="SUPFAM" id="SSF56204">
    <property type="entry name" value="Hect, E3 ligase catalytic domain"/>
    <property type="match status" value="1"/>
</dbReference>
<evidence type="ECO:0000313" key="10">
    <source>
        <dbReference type="Proteomes" id="UP001311799"/>
    </source>
</evidence>
<reference evidence="9 10" key="1">
    <citation type="submission" date="2023-10" db="EMBL/GenBank/DDBJ databases">
        <title>Comparative genomics analysis reveals potential genetic determinants of host preference in Cryptosporidium xiaoi.</title>
        <authorList>
            <person name="Xiao L."/>
            <person name="Li J."/>
        </authorList>
    </citation>
    <scope>NUCLEOTIDE SEQUENCE [LARGE SCALE GENOMIC DNA]</scope>
    <source>
        <strain evidence="9 10">52996</strain>
    </source>
</reference>
<comment type="catalytic activity">
    <reaction evidence="1">
        <text>S-ubiquitinyl-[E2 ubiquitin-conjugating enzyme]-L-cysteine + [acceptor protein]-L-lysine = [E2 ubiquitin-conjugating enzyme]-L-cysteine + N(6)-ubiquitinyl-[acceptor protein]-L-lysine.</text>
        <dbReference type="EC" id="2.3.2.26"/>
    </reaction>
</comment>
<organism evidence="9 10">
    <name type="scientific">Cryptosporidium xiaoi</name>
    <dbReference type="NCBI Taxonomy" id="659607"/>
    <lineage>
        <taxon>Eukaryota</taxon>
        <taxon>Sar</taxon>
        <taxon>Alveolata</taxon>
        <taxon>Apicomplexa</taxon>
        <taxon>Conoidasida</taxon>
        <taxon>Coccidia</taxon>
        <taxon>Eucoccidiorida</taxon>
        <taxon>Eimeriorina</taxon>
        <taxon>Cryptosporidiidae</taxon>
        <taxon>Cryptosporidium</taxon>
    </lineage>
</organism>
<dbReference type="CDD" id="cd00078">
    <property type="entry name" value="HECTc"/>
    <property type="match status" value="1"/>
</dbReference>
<accession>A0AAV9YDU0</accession>
<dbReference type="PANTHER" id="PTHR45700">
    <property type="entry name" value="UBIQUITIN-PROTEIN LIGASE E3C"/>
    <property type="match status" value="1"/>
</dbReference>
<dbReference type="GO" id="GO:0061630">
    <property type="term" value="F:ubiquitin protein ligase activity"/>
    <property type="evidence" value="ECO:0007669"/>
    <property type="project" value="UniProtKB-EC"/>
</dbReference>
<evidence type="ECO:0000256" key="1">
    <source>
        <dbReference type="ARBA" id="ARBA00000885"/>
    </source>
</evidence>
<evidence type="ECO:0000259" key="8">
    <source>
        <dbReference type="PROSITE" id="PS50237"/>
    </source>
</evidence>
<evidence type="ECO:0000256" key="7">
    <source>
        <dbReference type="SAM" id="MobiDB-lite"/>
    </source>
</evidence>
<name>A0AAV9YDU0_9CRYT</name>
<evidence type="ECO:0000256" key="2">
    <source>
        <dbReference type="ARBA" id="ARBA00012485"/>
    </source>
</evidence>
<dbReference type="FunFam" id="3.30.2410.10:FF:000003">
    <property type="entry name" value="probable E3 ubiquitin-protein ligase HERC4 isoform X1"/>
    <property type="match status" value="1"/>
</dbReference>
<evidence type="ECO:0000256" key="6">
    <source>
        <dbReference type="SAM" id="Coils"/>
    </source>
</evidence>
<evidence type="ECO:0000313" key="9">
    <source>
        <dbReference type="EMBL" id="KAK6591181.1"/>
    </source>
</evidence>
<protein>
    <recommendedName>
        <fullName evidence="2">HECT-type E3 ubiquitin transferase</fullName>
        <ecNumber evidence="2">2.3.2.26</ecNumber>
    </recommendedName>
</protein>
<dbReference type="Pfam" id="PF00632">
    <property type="entry name" value="HECT"/>
    <property type="match status" value="1"/>
</dbReference>
<keyword evidence="4 5" id="KW-0833">Ubl conjugation pathway</keyword>
<dbReference type="EMBL" id="JAWDEY010000001">
    <property type="protein sequence ID" value="KAK6591181.1"/>
    <property type="molecule type" value="Genomic_DNA"/>
</dbReference>
<dbReference type="Gene3D" id="3.30.2160.10">
    <property type="entry name" value="Hect, E3 ligase catalytic domain"/>
    <property type="match status" value="1"/>
</dbReference>
<evidence type="ECO:0000256" key="3">
    <source>
        <dbReference type="ARBA" id="ARBA00022679"/>
    </source>
</evidence>
<feature type="compositionally biased region" description="Low complexity" evidence="7">
    <location>
        <begin position="1002"/>
        <end position="1011"/>
    </location>
</feature>
<keyword evidence="3" id="KW-0808">Transferase</keyword>
<keyword evidence="9" id="KW-0436">Ligase</keyword>
<evidence type="ECO:0000256" key="4">
    <source>
        <dbReference type="ARBA" id="ARBA00022786"/>
    </source>
</evidence>
<feature type="coiled-coil region" evidence="6">
    <location>
        <begin position="69"/>
        <end position="96"/>
    </location>
</feature>
<dbReference type="GO" id="GO:0000209">
    <property type="term" value="P:protein polyubiquitination"/>
    <property type="evidence" value="ECO:0007669"/>
    <property type="project" value="InterPro"/>
</dbReference>
<dbReference type="Gene3D" id="3.30.2410.10">
    <property type="entry name" value="Hect, E3 ligase catalytic domain"/>
    <property type="match status" value="1"/>
</dbReference>
<dbReference type="InterPro" id="IPR000569">
    <property type="entry name" value="HECT_dom"/>
</dbReference>
<dbReference type="PANTHER" id="PTHR45700:SF2">
    <property type="entry name" value="UBIQUITIN-PROTEIN LIGASE E3C"/>
    <property type="match status" value="1"/>
</dbReference>
<feature type="compositionally biased region" description="Acidic residues" evidence="7">
    <location>
        <begin position="1012"/>
        <end position="1022"/>
    </location>
</feature>
<dbReference type="EC" id="2.3.2.26" evidence="2"/>
<dbReference type="SMART" id="SM00119">
    <property type="entry name" value="HECTc"/>
    <property type="match status" value="1"/>
</dbReference>
<dbReference type="PROSITE" id="PS50237">
    <property type="entry name" value="HECT"/>
    <property type="match status" value="1"/>
</dbReference>
<gene>
    <name evidence="9" type="ORF">RS030_101627</name>
</gene>
<evidence type="ECO:0000256" key="5">
    <source>
        <dbReference type="PROSITE-ProRule" id="PRU00104"/>
    </source>
</evidence>
<proteinExistence type="predicted"/>
<dbReference type="GO" id="GO:0016874">
    <property type="term" value="F:ligase activity"/>
    <property type="evidence" value="ECO:0007669"/>
    <property type="project" value="UniProtKB-KW"/>
</dbReference>